<proteinExistence type="predicted"/>
<keyword evidence="1" id="KW-0812">Transmembrane</keyword>
<feature type="transmembrane region" description="Helical" evidence="1">
    <location>
        <begin position="41"/>
        <end position="65"/>
    </location>
</feature>
<dbReference type="AlphaFoldDB" id="A0A7W8GI23"/>
<feature type="transmembrane region" description="Helical" evidence="1">
    <location>
        <begin position="15"/>
        <end position="35"/>
    </location>
</feature>
<keyword evidence="1" id="KW-1133">Transmembrane helix</keyword>
<evidence type="ECO:0000313" key="2">
    <source>
        <dbReference type="EMBL" id="MBB5236021.1"/>
    </source>
</evidence>
<keyword evidence="3" id="KW-1185">Reference proteome</keyword>
<accession>A0A7W8GI23</accession>
<organism evidence="2 3">
    <name type="scientific">Deinococcus budaensis</name>
    <dbReference type="NCBI Taxonomy" id="1665626"/>
    <lineage>
        <taxon>Bacteria</taxon>
        <taxon>Thermotogati</taxon>
        <taxon>Deinococcota</taxon>
        <taxon>Deinococci</taxon>
        <taxon>Deinococcales</taxon>
        <taxon>Deinococcaceae</taxon>
        <taxon>Deinococcus</taxon>
    </lineage>
</organism>
<dbReference type="RefSeq" id="WP_184031649.1">
    <property type="nucleotide sequence ID" value="NZ_JACHFN010000019.1"/>
</dbReference>
<dbReference type="Proteomes" id="UP000525389">
    <property type="component" value="Unassembled WGS sequence"/>
</dbReference>
<name>A0A7W8GI23_9DEIO</name>
<gene>
    <name evidence="2" type="ORF">HNQ09_003486</name>
</gene>
<reference evidence="2 3" key="1">
    <citation type="submission" date="2020-08" db="EMBL/GenBank/DDBJ databases">
        <title>Genomic Encyclopedia of Type Strains, Phase IV (KMG-IV): sequencing the most valuable type-strain genomes for metagenomic binning, comparative biology and taxonomic classification.</title>
        <authorList>
            <person name="Goeker M."/>
        </authorList>
    </citation>
    <scope>NUCLEOTIDE SEQUENCE [LARGE SCALE GENOMIC DNA]</scope>
    <source>
        <strain evidence="2 3">DSM 101791</strain>
    </source>
</reference>
<comment type="caution">
    <text evidence="2">The sequence shown here is derived from an EMBL/GenBank/DDBJ whole genome shotgun (WGS) entry which is preliminary data.</text>
</comment>
<sequence length="67" mass="7436">MDLNSWRPEDTARRFSLMVASSLGTFTFVALWLAAGWHPLLSLLGAALAGLLVHLIACRVLLLVFRR</sequence>
<dbReference type="EMBL" id="JACHFN010000019">
    <property type="protein sequence ID" value="MBB5236021.1"/>
    <property type="molecule type" value="Genomic_DNA"/>
</dbReference>
<evidence type="ECO:0000313" key="3">
    <source>
        <dbReference type="Proteomes" id="UP000525389"/>
    </source>
</evidence>
<keyword evidence="1" id="KW-0472">Membrane</keyword>
<protein>
    <submittedName>
        <fullName evidence="2">Uncharacterized protein</fullName>
    </submittedName>
</protein>
<evidence type="ECO:0000256" key="1">
    <source>
        <dbReference type="SAM" id="Phobius"/>
    </source>
</evidence>